<dbReference type="EMBL" id="KV425896">
    <property type="protein sequence ID" value="KZW01107.1"/>
    <property type="molecule type" value="Genomic_DNA"/>
</dbReference>
<keyword evidence="1" id="KW-0812">Transmembrane</keyword>
<dbReference type="STRING" id="1314781.A0A165NRB6"/>
<evidence type="ECO:0000313" key="4">
    <source>
        <dbReference type="Proteomes" id="UP000077266"/>
    </source>
</evidence>
<evidence type="ECO:0000313" key="3">
    <source>
        <dbReference type="EMBL" id="KZW01107.1"/>
    </source>
</evidence>
<feature type="transmembrane region" description="Helical" evidence="1">
    <location>
        <begin position="46"/>
        <end position="72"/>
    </location>
</feature>
<keyword evidence="1" id="KW-0472">Membrane</keyword>
<accession>A0A165NRB6</accession>
<feature type="transmembrane region" description="Helical" evidence="1">
    <location>
        <begin position="84"/>
        <end position="104"/>
    </location>
</feature>
<keyword evidence="4" id="KW-1185">Reference proteome</keyword>
<feature type="transmembrane region" description="Helical" evidence="1">
    <location>
        <begin position="162"/>
        <end position="181"/>
    </location>
</feature>
<dbReference type="OrthoDB" id="3261349at2759"/>
<feature type="domain" description="DUF6533" evidence="2">
    <location>
        <begin position="17"/>
        <end position="62"/>
    </location>
</feature>
<feature type="transmembrane region" description="Helical" evidence="1">
    <location>
        <begin position="230"/>
        <end position="248"/>
    </location>
</feature>
<gene>
    <name evidence="3" type="ORF">EXIGLDRAFT_745299</name>
</gene>
<feature type="transmembrane region" description="Helical" evidence="1">
    <location>
        <begin position="202"/>
        <end position="224"/>
    </location>
</feature>
<proteinExistence type="predicted"/>
<dbReference type="AlphaFoldDB" id="A0A165NRB6"/>
<feature type="transmembrane region" description="Helical" evidence="1">
    <location>
        <begin position="15"/>
        <end position="34"/>
    </location>
</feature>
<dbReference type="Proteomes" id="UP000077266">
    <property type="component" value="Unassembled WGS sequence"/>
</dbReference>
<organism evidence="3 4">
    <name type="scientific">Exidia glandulosa HHB12029</name>
    <dbReference type="NCBI Taxonomy" id="1314781"/>
    <lineage>
        <taxon>Eukaryota</taxon>
        <taxon>Fungi</taxon>
        <taxon>Dikarya</taxon>
        <taxon>Basidiomycota</taxon>
        <taxon>Agaricomycotina</taxon>
        <taxon>Agaricomycetes</taxon>
        <taxon>Auriculariales</taxon>
        <taxon>Exidiaceae</taxon>
        <taxon>Exidia</taxon>
    </lineage>
</organism>
<dbReference type="Pfam" id="PF20151">
    <property type="entry name" value="DUF6533"/>
    <property type="match status" value="1"/>
</dbReference>
<reference evidence="3 4" key="1">
    <citation type="journal article" date="2016" name="Mol. Biol. Evol.">
        <title>Comparative Genomics of Early-Diverging Mushroom-Forming Fungi Provides Insights into the Origins of Lignocellulose Decay Capabilities.</title>
        <authorList>
            <person name="Nagy L.G."/>
            <person name="Riley R."/>
            <person name="Tritt A."/>
            <person name="Adam C."/>
            <person name="Daum C."/>
            <person name="Floudas D."/>
            <person name="Sun H."/>
            <person name="Yadav J.S."/>
            <person name="Pangilinan J."/>
            <person name="Larsson K.H."/>
            <person name="Matsuura K."/>
            <person name="Barry K."/>
            <person name="Labutti K."/>
            <person name="Kuo R."/>
            <person name="Ohm R.A."/>
            <person name="Bhattacharya S.S."/>
            <person name="Shirouzu T."/>
            <person name="Yoshinaga Y."/>
            <person name="Martin F.M."/>
            <person name="Grigoriev I.V."/>
            <person name="Hibbett D.S."/>
        </authorList>
    </citation>
    <scope>NUCLEOTIDE SEQUENCE [LARGE SCALE GENOMIC DNA]</scope>
    <source>
        <strain evidence="3 4">HHB12029</strain>
    </source>
</reference>
<protein>
    <recommendedName>
        <fullName evidence="2">DUF6533 domain-containing protein</fullName>
    </recommendedName>
</protein>
<dbReference type="InterPro" id="IPR045340">
    <property type="entry name" value="DUF6533"/>
</dbReference>
<keyword evidence="1" id="KW-1133">Transmembrane helix</keyword>
<name>A0A165NRB6_EXIGL</name>
<feature type="transmembrane region" description="Helical" evidence="1">
    <location>
        <begin position="116"/>
        <end position="136"/>
    </location>
</feature>
<dbReference type="InParanoid" id="A0A165NRB6"/>
<evidence type="ECO:0000256" key="1">
    <source>
        <dbReference type="SAM" id="Phobius"/>
    </source>
</evidence>
<sequence>MHDVEEYRDITAVTFKYYFAAALCLVYYDWLLTFDDEVDRIWAVTWNLFTVLWVGVRYLIMIALLVTATALYDDWGATVCDRFAVLPTVFLFSGLFLSQAVFLIRTWALYGRSRRILLALCSIMVFEIGFLAWGVAYETFYVSPIRRIVGCFPASPKPSAGIAMWSLPFAFDIIVVVLTIRKSFEHWTETQLPMIQVFIRDGIMYFVVIFLSYLVNIIFFVALPSDMHNLNAPMSGVITMLVTCRLILNLRATAIRPGHETESTLVEPPASRMTGLRSILYEFEMDGRRIEWEYDAYRINRY</sequence>
<evidence type="ECO:0000259" key="2">
    <source>
        <dbReference type="Pfam" id="PF20151"/>
    </source>
</evidence>